<gene>
    <name evidence="1" type="ORF">AALO_G00292810</name>
</gene>
<sequence>MRCNPGVVLSHQRLVTSTPAFHLRVLNGASASRPLPPALQIYWTACTVHHAATPAERHVFAPHVATWFSPSPPSLSPLSLSHAFEVLLVN</sequence>
<accession>A0AAV6FH73</accession>
<organism evidence="1 2">
    <name type="scientific">Alosa alosa</name>
    <name type="common">allis shad</name>
    <dbReference type="NCBI Taxonomy" id="278164"/>
    <lineage>
        <taxon>Eukaryota</taxon>
        <taxon>Metazoa</taxon>
        <taxon>Chordata</taxon>
        <taxon>Craniata</taxon>
        <taxon>Vertebrata</taxon>
        <taxon>Euteleostomi</taxon>
        <taxon>Actinopterygii</taxon>
        <taxon>Neopterygii</taxon>
        <taxon>Teleostei</taxon>
        <taxon>Clupei</taxon>
        <taxon>Clupeiformes</taxon>
        <taxon>Clupeoidei</taxon>
        <taxon>Clupeidae</taxon>
        <taxon>Alosa</taxon>
    </lineage>
</organism>
<keyword evidence="2" id="KW-1185">Reference proteome</keyword>
<dbReference type="EMBL" id="JADWDJ010000023">
    <property type="protein sequence ID" value="KAG5262154.1"/>
    <property type="molecule type" value="Genomic_DNA"/>
</dbReference>
<dbReference type="AlphaFoldDB" id="A0AAV6FH73"/>
<name>A0AAV6FH73_9TELE</name>
<comment type="caution">
    <text evidence="1">The sequence shown here is derived from an EMBL/GenBank/DDBJ whole genome shotgun (WGS) entry which is preliminary data.</text>
</comment>
<evidence type="ECO:0000313" key="2">
    <source>
        <dbReference type="Proteomes" id="UP000823561"/>
    </source>
</evidence>
<evidence type="ECO:0000313" key="1">
    <source>
        <dbReference type="EMBL" id="KAG5262154.1"/>
    </source>
</evidence>
<protein>
    <submittedName>
        <fullName evidence="1">Uncharacterized protein</fullName>
    </submittedName>
</protein>
<proteinExistence type="predicted"/>
<dbReference type="Proteomes" id="UP000823561">
    <property type="component" value="Chromosome 23"/>
</dbReference>
<reference evidence="1" key="1">
    <citation type="submission" date="2020-10" db="EMBL/GenBank/DDBJ databases">
        <title>Chromosome-scale genome assembly of the Allis shad, Alosa alosa.</title>
        <authorList>
            <person name="Margot Z."/>
            <person name="Christophe K."/>
            <person name="Cabau C."/>
            <person name="Louis A."/>
            <person name="Berthelot C."/>
            <person name="Parey E."/>
            <person name="Roest Crollius H."/>
            <person name="Montfort J."/>
            <person name="Robinson-Rechavi M."/>
            <person name="Bucao C."/>
            <person name="Bouchez O."/>
            <person name="Gislard M."/>
            <person name="Lluch J."/>
            <person name="Milhes M."/>
            <person name="Lampietro C."/>
            <person name="Lopez Roques C."/>
            <person name="Donnadieu C."/>
            <person name="Braasch I."/>
            <person name="Desvignes T."/>
            <person name="Postlethwait J."/>
            <person name="Bobe J."/>
            <person name="Guiguen Y."/>
        </authorList>
    </citation>
    <scope>NUCLEOTIDE SEQUENCE</scope>
    <source>
        <strain evidence="1">M-15738</strain>
        <tissue evidence="1">Blood</tissue>
    </source>
</reference>